<dbReference type="Gene3D" id="3.40.50.300">
    <property type="entry name" value="P-loop containing nucleotide triphosphate hydrolases"/>
    <property type="match status" value="1"/>
</dbReference>
<dbReference type="Gene3D" id="3.30.450.380">
    <property type="match status" value="1"/>
</dbReference>
<gene>
    <name evidence="3" type="ORF">C1881_03675</name>
</gene>
<dbReference type="RefSeq" id="WP_114615179.1">
    <property type="nucleotide sequence ID" value="NZ_DBFOJN010000024.1"/>
</dbReference>
<organism evidence="3 4">
    <name type="scientific">Slackia isoflavoniconvertens</name>
    <dbReference type="NCBI Taxonomy" id="572010"/>
    <lineage>
        <taxon>Bacteria</taxon>
        <taxon>Bacillati</taxon>
        <taxon>Actinomycetota</taxon>
        <taxon>Coriobacteriia</taxon>
        <taxon>Eggerthellales</taxon>
        <taxon>Eggerthellaceae</taxon>
        <taxon>Slackia</taxon>
    </lineage>
</organism>
<dbReference type="SUPFAM" id="SSF52540">
    <property type="entry name" value="P-loop containing nucleoside triphosphate hydrolases"/>
    <property type="match status" value="1"/>
</dbReference>
<dbReference type="PANTHER" id="PTHR30486">
    <property type="entry name" value="TWITCHING MOTILITY PROTEIN PILT"/>
    <property type="match status" value="1"/>
</dbReference>
<dbReference type="GO" id="GO:0016887">
    <property type="term" value="F:ATP hydrolysis activity"/>
    <property type="evidence" value="ECO:0007669"/>
    <property type="project" value="InterPro"/>
</dbReference>
<dbReference type="PANTHER" id="PTHR30486:SF15">
    <property type="entry name" value="TYPE II_IV SECRETION SYSTEM ATPASE"/>
    <property type="match status" value="1"/>
</dbReference>
<dbReference type="InterPro" id="IPR001482">
    <property type="entry name" value="T2SS/T4SS_dom"/>
</dbReference>
<evidence type="ECO:0000256" key="1">
    <source>
        <dbReference type="ARBA" id="ARBA00006611"/>
    </source>
</evidence>
<dbReference type="InterPro" id="IPR027417">
    <property type="entry name" value="P-loop_NTPase"/>
</dbReference>
<comment type="similarity">
    <text evidence="1">Belongs to the GSP E family.</text>
</comment>
<accession>A0A369LM92</accession>
<dbReference type="CDD" id="cd01130">
    <property type="entry name" value="VirB11-like_ATPase"/>
    <property type="match status" value="1"/>
</dbReference>
<dbReference type="AlphaFoldDB" id="A0A369LM92"/>
<dbReference type="InterPro" id="IPR003593">
    <property type="entry name" value="AAA+_ATPase"/>
</dbReference>
<dbReference type="EMBL" id="PPTO01000004">
    <property type="protein sequence ID" value="RDB59787.1"/>
    <property type="molecule type" value="Genomic_DNA"/>
</dbReference>
<evidence type="ECO:0000313" key="3">
    <source>
        <dbReference type="EMBL" id="RDB59787.1"/>
    </source>
</evidence>
<evidence type="ECO:0000259" key="2">
    <source>
        <dbReference type="SMART" id="SM00382"/>
    </source>
</evidence>
<proteinExistence type="inferred from homology"/>
<evidence type="ECO:0000313" key="4">
    <source>
        <dbReference type="Proteomes" id="UP000253975"/>
    </source>
</evidence>
<feature type="domain" description="AAA+ ATPase" evidence="2">
    <location>
        <begin position="217"/>
        <end position="407"/>
    </location>
</feature>
<dbReference type="Pfam" id="PF00437">
    <property type="entry name" value="T2SSE"/>
    <property type="match status" value="1"/>
</dbReference>
<name>A0A369LM92_9ACTN</name>
<reference evidence="3 4" key="1">
    <citation type="journal article" date="2018" name="Elife">
        <title>Discovery and characterization of a prevalent human gut bacterial enzyme sufficient for the inactivation of a family of plant toxins.</title>
        <authorList>
            <person name="Koppel N."/>
            <person name="Bisanz J.E."/>
            <person name="Pandelia M.E."/>
            <person name="Turnbaugh P.J."/>
            <person name="Balskus E.P."/>
        </authorList>
    </citation>
    <scope>NUCLEOTIDE SEQUENCE [LARGE SCALE GENOMIC DNA]</scope>
    <source>
        <strain evidence="3 4">OB21 GAM31</strain>
    </source>
</reference>
<protein>
    <submittedName>
        <fullName evidence="3">CpaF family protein</fullName>
    </submittedName>
</protein>
<dbReference type="InterPro" id="IPR050921">
    <property type="entry name" value="T4SS_GSP_E_ATPase"/>
</dbReference>
<comment type="caution">
    <text evidence="3">The sequence shown here is derived from an EMBL/GenBank/DDBJ whole genome shotgun (WGS) entry which is preliminary data.</text>
</comment>
<dbReference type="SMART" id="SM00382">
    <property type="entry name" value="AAA"/>
    <property type="match status" value="1"/>
</dbReference>
<sequence length="439" mass="48186">MTLSSRVRLAEAEGTAIRARDDGWMLDELKEDVGRIIPGDVLARLADENPRRARSELQSACKQAFASPRWAGRSNELKARLSRDLEDIVFGMGPLQSLVEDPTITEVMVNGTSSLFIERSGLLERETAVFTDEAQVRALIDRILAPLGRRVDESSPMVDARLPGGHRVNVVIPPIALDGPTITIRKFANTTMTLGDMQRAGSLDGRVSRLLAWAVRTRKNIAVLGGTGSGKTTLLNALSCEIPATERIVTIEDSAELRFTEHPHVVRMEARKTNAEGVGEVTIRDLVRNALRMRPDRIIVGECRGAETLEMLQAMNTGHDGSLTTLHANSPEDMIIRLVTMVRYGFDLPVEVIEENIASAIDVAVQTSRSRDGRRFVSAIAEMHRGENSACVADPVFTRRSLESEGVWARAPSWLDDAIDMGLIESGEVASWKRACSLS</sequence>
<dbReference type="Proteomes" id="UP000253975">
    <property type="component" value="Unassembled WGS sequence"/>
</dbReference>